<organism evidence="14 15">
    <name type="scientific">Petromyzon marinus</name>
    <name type="common">Sea lamprey</name>
    <dbReference type="NCBI Taxonomy" id="7757"/>
    <lineage>
        <taxon>Eukaryota</taxon>
        <taxon>Metazoa</taxon>
        <taxon>Chordata</taxon>
        <taxon>Craniata</taxon>
        <taxon>Vertebrata</taxon>
        <taxon>Cyclostomata</taxon>
        <taxon>Hyperoartia</taxon>
        <taxon>Petromyzontiformes</taxon>
        <taxon>Petromyzontidae</taxon>
        <taxon>Petromyzon</taxon>
    </lineage>
</organism>
<dbReference type="PANTHER" id="PTHR11849:SF133">
    <property type="entry name" value="ETS DOMAIN-CONTAINING PROTEIN"/>
    <property type="match status" value="1"/>
</dbReference>
<evidence type="ECO:0000256" key="5">
    <source>
        <dbReference type="ARBA" id="ARBA00022843"/>
    </source>
</evidence>
<feature type="compositionally biased region" description="Gly residues" evidence="12">
    <location>
        <begin position="103"/>
        <end position="113"/>
    </location>
</feature>
<dbReference type="GO" id="GO:0030154">
    <property type="term" value="P:cell differentiation"/>
    <property type="evidence" value="ECO:0007669"/>
    <property type="project" value="TreeGrafter"/>
</dbReference>
<sequence>MDSAITLWQFLLQLLLDPRHEQLIRWTSADGEFKLLQAEEVARLWGLRKNKTNMNYDKLSRALRYYYDKNIIKKVNGQKFVYKFVSFPDIMKADGLQGRAGGVNGGVSGGGGDLSPRPYGSQGPEPASGDYRTLPPPPFIKAEPRSPTPAQQRQLLDEDDDDDDEEEEMGAEDEDDDEDVDRDEEDDDDEEEEMSLLSSAMAYRVAPLGRALAGGLHPALALYALKRSGGTLRAVKSEGFDGPCRTVISQQQQHHHHQHHQQQRHQQQRQQQRRPEAPDDDEQPLNLKVQRGPVPPRGGGSGGAASAGVIVSPAASGGRAKARPRGLELGPHAQLLLHAQGGDAGPHSPSLQPLLCGALAQGFYGPNTPVLLTPSPLLPSLHFWSTLSPLPPRSPGGRLTGSHLAFQFPPPGAAPLLGLPMPGVDGGPGSLLLAHGSQKV</sequence>
<feature type="compositionally biased region" description="Acidic residues" evidence="12">
    <location>
        <begin position="157"/>
        <end position="194"/>
    </location>
</feature>
<evidence type="ECO:0000256" key="6">
    <source>
        <dbReference type="ARBA" id="ARBA00023015"/>
    </source>
</evidence>
<evidence type="ECO:0000313" key="15">
    <source>
        <dbReference type="RefSeq" id="XP_032819350.1"/>
    </source>
</evidence>
<protein>
    <submittedName>
        <fullName evidence="15">ETS domain-containing protein Elk-3-like</fullName>
    </submittedName>
</protein>
<evidence type="ECO:0000256" key="12">
    <source>
        <dbReference type="SAM" id="MobiDB-lite"/>
    </source>
</evidence>
<keyword evidence="6" id="KW-0805">Transcription regulation</keyword>
<dbReference type="PROSITE" id="PS50061">
    <property type="entry name" value="ETS_DOMAIN_3"/>
    <property type="match status" value="1"/>
</dbReference>
<evidence type="ECO:0000256" key="10">
    <source>
        <dbReference type="ARBA" id="ARBA00023242"/>
    </source>
</evidence>
<dbReference type="GO" id="GO:0043565">
    <property type="term" value="F:sequence-specific DNA binding"/>
    <property type="evidence" value="ECO:0007669"/>
    <property type="project" value="InterPro"/>
</dbReference>
<gene>
    <name evidence="15" type="primary">LOC116947569</name>
</gene>
<keyword evidence="10 11" id="KW-0539">Nucleus</keyword>
<dbReference type="PROSITE" id="PS00346">
    <property type="entry name" value="ETS_DOMAIN_2"/>
    <property type="match status" value="1"/>
</dbReference>
<keyword evidence="9" id="KW-0804">Transcription</keyword>
<evidence type="ECO:0000259" key="13">
    <source>
        <dbReference type="PROSITE" id="PS50061"/>
    </source>
</evidence>
<proteinExistence type="inferred from homology"/>
<dbReference type="GO" id="GO:0045892">
    <property type="term" value="P:negative regulation of DNA-templated transcription"/>
    <property type="evidence" value="ECO:0007669"/>
    <property type="project" value="UniProtKB-ARBA"/>
</dbReference>
<dbReference type="PROSITE" id="PS00345">
    <property type="entry name" value="ETS_DOMAIN_1"/>
    <property type="match status" value="1"/>
</dbReference>
<dbReference type="FunFam" id="1.10.10.10:FF:000113">
    <property type="entry name" value="ETS domain-containing protein Elk-3"/>
    <property type="match status" value="1"/>
</dbReference>
<dbReference type="SUPFAM" id="SSF46785">
    <property type="entry name" value="Winged helix' DNA-binding domain"/>
    <property type="match status" value="1"/>
</dbReference>
<comment type="subcellular location">
    <subcellularLocation>
        <location evidence="1 11">Nucleus</location>
    </subcellularLocation>
</comment>
<keyword evidence="5" id="KW-0832">Ubl conjugation</keyword>
<keyword evidence="14" id="KW-1185">Reference proteome</keyword>
<evidence type="ECO:0000256" key="9">
    <source>
        <dbReference type="ARBA" id="ARBA00023163"/>
    </source>
</evidence>
<dbReference type="Gene3D" id="1.10.10.10">
    <property type="entry name" value="Winged helix-like DNA-binding domain superfamily/Winged helix DNA-binding domain"/>
    <property type="match status" value="1"/>
</dbReference>
<dbReference type="RefSeq" id="XP_032819350.1">
    <property type="nucleotide sequence ID" value="XM_032963459.1"/>
</dbReference>
<dbReference type="AlphaFoldDB" id="A0AAJ7X2Z0"/>
<dbReference type="Pfam" id="PF00178">
    <property type="entry name" value="Ets"/>
    <property type="match status" value="1"/>
</dbReference>
<evidence type="ECO:0000256" key="2">
    <source>
        <dbReference type="ARBA" id="ARBA00005562"/>
    </source>
</evidence>
<evidence type="ECO:0000256" key="11">
    <source>
        <dbReference type="RuleBase" id="RU004019"/>
    </source>
</evidence>
<dbReference type="SMART" id="SM00413">
    <property type="entry name" value="ETS"/>
    <property type="match status" value="1"/>
</dbReference>
<dbReference type="InterPro" id="IPR000418">
    <property type="entry name" value="Ets_dom"/>
</dbReference>
<evidence type="ECO:0000256" key="4">
    <source>
        <dbReference type="ARBA" id="ARBA00022499"/>
    </source>
</evidence>
<dbReference type="PRINTS" id="PR00454">
    <property type="entry name" value="ETSDOMAIN"/>
</dbReference>
<feature type="region of interest" description="Disordered" evidence="12">
    <location>
        <begin position="248"/>
        <end position="308"/>
    </location>
</feature>
<feature type="region of interest" description="Disordered" evidence="12">
    <location>
        <begin position="103"/>
        <end position="195"/>
    </location>
</feature>
<feature type="domain" description="ETS" evidence="13">
    <location>
        <begin position="5"/>
        <end position="85"/>
    </location>
</feature>
<dbReference type="GO" id="GO:0005634">
    <property type="term" value="C:nucleus"/>
    <property type="evidence" value="ECO:0007669"/>
    <property type="project" value="UniProtKB-SubCell"/>
</dbReference>
<dbReference type="PANTHER" id="PTHR11849">
    <property type="entry name" value="ETS"/>
    <property type="match status" value="1"/>
</dbReference>
<name>A0AAJ7X2Z0_PETMA</name>
<dbReference type="KEGG" id="pmrn:116947569"/>
<feature type="compositionally biased region" description="Basic residues" evidence="12">
    <location>
        <begin position="253"/>
        <end position="267"/>
    </location>
</feature>
<keyword evidence="8" id="KW-0010">Activator</keyword>
<dbReference type="InterPro" id="IPR036388">
    <property type="entry name" value="WH-like_DNA-bd_sf"/>
</dbReference>
<dbReference type="InterPro" id="IPR036390">
    <property type="entry name" value="WH_DNA-bd_sf"/>
</dbReference>
<keyword evidence="7 11" id="KW-0238">DNA-binding</keyword>
<comment type="similarity">
    <text evidence="2 11">Belongs to the ETS family.</text>
</comment>
<evidence type="ECO:0000313" key="14">
    <source>
        <dbReference type="Proteomes" id="UP001318040"/>
    </source>
</evidence>
<evidence type="ECO:0000256" key="8">
    <source>
        <dbReference type="ARBA" id="ARBA00023159"/>
    </source>
</evidence>
<keyword evidence="3" id="KW-0678">Repressor</keyword>
<reference evidence="15" key="1">
    <citation type="submission" date="2025-08" db="UniProtKB">
        <authorList>
            <consortium name="RefSeq"/>
        </authorList>
    </citation>
    <scope>IDENTIFICATION</scope>
    <source>
        <tissue evidence="15">Sperm</tissue>
    </source>
</reference>
<keyword evidence="4" id="KW-1017">Isopeptide bond</keyword>
<evidence type="ECO:0000256" key="1">
    <source>
        <dbReference type="ARBA" id="ARBA00004123"/>
    </source>
</evidence>
<dbReference type="GO" id="GO:0000981">
    <property type="term" value="F:DNA-binding transcription factor activity, RNA polymerase II-specific"/>
    <property type="evidence" value="ECO:0007669"/>
    <property type="project" value="TreeGrafter"/>
</dbReference>
<evidence type="ECO:0000256" key="3">
    <source>
        <dbReference type="ARBA" id="ARBA00022491"/>
    </source>
</evidence>
<accession>A0AAJ7X2Z0</accession>
<evidence type="ECO:0000256" key="7">
    <source>
        <dbReference type="ARBA" id="ARBA00023125"/>
    </source>
</evidence>
<dbReference type="Proteomes" id="UP001318040">
    <property type="component" value="Chromosome 30"/>
</dbReference>
<dbReference type="GeneID" id="116947569"/>
<dbReference type="InterPro" id="IPR046328">
    <property type="entry name" value="ETS_fam"/>
</dbReference>